<evidence type="ECO:0000313" key="4">
    <source>
        <dbReference type="EMBL" id="RQH34474.1"/>
    </source>
</evidence>
<keyword evidence="5" id="KW-1185">Reference proteome</keyword>
<feature type="chain" id="PRO_5018056084" evidence="2">
    <location>
        <begin position="29"/>
        <end position="2683"/>
    </location>
</feature>
<evidence type="ECO:0000256" key="2">
    <source>
        <dbReference type="SAM" id="SignalP"/>
    </source>
</evidence>
<sequence length="2683" mass="272713">MKANKLESYSITALTVILGILATTPAKSQPITPSNDGTGTTVNQNGNQFNIQGGAHNGTNLFHSFDQFNVHSGQTANFLTTPDTRNIFGRITGGNASIINGLIQVIGSNSNLFLMNPAGIMFGPKASLNVPTSFSVTTATGIGFNSNNFWFQAMGTNDYANLVGNPSGYHFNVSNPGAIVNEGNLSLNPGENLTLLGGTVINTGQLSTAGGNVTITAVEGGSTLRISQPGNLLSLEVGSTIANGEDISGMTPLSLPELLTGGEITQATSMTVNGNGDVVLIDSNILVADLPGTAITSGNINVSIPPNPPYQGGEMNRFPLFKGDGRGIEEGGYMNSLPLSQGDWRGISQRMERNTNSSSLKKGGQRGSNVGGQINVLGNRVAIIDANINADGLNGGGRVLIGGDFQGNGIVPNSQQTFVNNNSFISAESTTNGDGGQVIIWSDGITNFAGNISARGGEFSGDGGFVEVSGKQQLIFDGNVNVSAAFGTPGTILLDPENLTVGELENTESSEDNNSEVAFGENSETTENAETETVDNNSEVASGENSEVASGENSETTENSENVENSEIAENSENAETETVDNNWEVASGEKSENSETTENLENSEIAENTNSEIEITSTENTENSETIETETPIDPFAQDQNSDVTISAENIGELSGDIILFADNDITINEKIETTESVELKAGRNININADIDTSIGNGNIDLLGNNDEMDIANRSAGAASINQLDGTTLNAGSGTINIQLGNLGEVGDINLGNLTTTGQILVNANGGNIARVSDSSIINAGSVLFETNGSGGIGLTDAPLQLNVENLEAVSGSGGAFFDVLGDVNIGDVREDVNGIVTAGGDIEIQSAGNVTLTESIFISEQDATENNSEVASRENTEVDSGTGGAINIEATGDIVATGSGITASGESVSLSGTNITINDEFDETSGDADVKLAATNDITVEDIEDDALEFLPGEGEIEFRADVDGDGIGAVTMLHNEADVGSDADTIKTNGRNLTIAGAGLVLGNIDTSALPVYFGGELPATVDVDEDGAINSASGQGNGGAINLNAISGDILTGSLDASSVDSDGGDIEINAVGDITTAEIITNSGEFIVDEFGREETNGGSGNAGNISIESTTGSIDTTIGSVFARSVSGNGGNITLDAGANIEMASLDSSSQASEGNSGNGGNIILDAEGNIEMASVDSSSQASEGNSGNGGNITLDAGANIEMGSLDSSSQASEGNSGDGGNITLNASSDIFSENIHSSSSAIIGASFIIGTSLPASEGNSGNGGNITLNAGSNIKSEEIVSHSHANYGNSGDGGNITLNAGSDIFNNKGVVSFSYASTKNSGNGGNITLSAGDNITTTLTFSFFSFIGPGFNFSATNVDADGNLTLTGTGGGVSASLEGISSYSSGSNSGNGGNITLSAGGNINTASLASHGGNGGAIDLEAGGDITTESLNSYSFFSSANSGNGGAIDLEAGSDITTESLNSFSYSDEGNSGNGGTISLTAETIKFNPPENGDGEPLAIKTFSVGENDSGKGGDVNITTNNLSNAEILTLSTHSEAGQVIIESQPQGNLQLTDLSIITSKQVTIENPFVPDITIDVGDTQGRSGNVNIFSSGNLSLNNVTIESDTKGDQPAGDVYIYSQKNTTLDNTDILSITNAEGNAGNITLETPQDIQLTNNSQLRANTEGIGNAGSIDIQANKLNLDQSTSLITETYGAGAPGDITIEANTVDIGQDAQISATVVLGATSTGDGGNITINTNELNITGKLGIFAETEASANAGTLTISPYKDHPDLNINFSNDGFISASTSSTGNGGNINISAPETIDIAGKGFIAVETSDKGNAGSINIETQNLTLSDGVAISASTTDKGNAGTIEIDTEELTLETGTSLTTETNDKGKAGDIEINTIKLTIGEDAQISATAREGATNTEAGGNITINATDLLISGRLGIFAETAGETPAGTLTLNPYFLIGEQGNRENRSDRFDPDFNITFSENGLISARTTSSGDGGNINIFAPENINITGEGKITVETTAGGNAGMINIETKNLTIAENTTISAATSDSGDGGSININPSENFQLDGQIITETTGAGDGGKITINTGELSAENSTISARSTDAGNAGTIEITAQENIVTGIIQSSASESKEAANGGDITITSEQREINATQPIQSFSEKGNAGDVTLSAKTDVTTNTISSHGEQQGGQITIITETGNIDTSNGFLANYSGEGTGGNVTLEASAGNITTSDIYSFADADGGQILLKAGGDINIAENSNVISASEPATTSDTENSGKGGDIILEAGGNIKTTAARIYSGADEGDTGTIHIVADDAIEVGQIDLASGFVREEISVFNNFTLIPVPQGEATQGEAGNINITSNNGTIDTTAGVINSRSPDGTGDIALNARENITVGKLEASTLNQAKPTTGGNVEIISENGEVNSTQAIETFSAQGTAGNVNIQAESSVNLKNILSQGRMRGGDITIDSRSANSIDVQGELNTFSTEGIGGDVTLTSLGNVSISGIRSEGIQQGGDITLESEIGEISATGDITSFSEEGRGGNIEIDAPESVNLENVSSFGATESGDLRIQSQIATVNTGNVTTQAPDGPSGEVIINGSQITTGNLSSLGTVSSGIIRLEATDGSITTLDLESIASEGEAGGIDLDATGDISTEDQTVISGDGDANIDLDAGGDISVGNQEAIANQGDAN</sequence>
<feature type="region of interest" description="Disordered" evidence="1">
    <location>
        <begin position="1182"/>
        <end position="1204"/>
    </location>
</feature>
<feature type="compositionally biased region" description="Low complexity" evidence="1">
    <location>
        <begin position="552"/>
        <end position="572"/>
    </location>
</feature>
<gene>
    <name evidence="4" type="ORF">D5R40_20860</name>
</gene>
<dbReference type="SUPFAM" id="SSF51126">
    <property type="entry name" value="Pectin lyase-like"/>
    <property type="match status" value="3"/>
</dbReference>
<feature type="region of interest" description="Disordered" evidence="1">
    <location>
        <begin position="864"/>
        <end position="888"/>
    </location>
</feature>
<dbReference type="EMBL" id="RCBY01000135">
    <property type="protein sequence ID" value="RQH34474.1"/>
    <property type="molecule type" value="Genomic_DNA"/>
</dbReference>
<dbReference type="InterPro" id="IPR012334">
    <property type="entry name" value="Pectin_lyas_fold"/>
</dbReference>
<feature type="non-terminal residue" evidence="4">
    <location>
        <position position="2683"/>
    </location>
</feature>
<feature type="compositionally biased region" description="Polar residues" evidence="1">
    <location>
        <begin position="1183"/>
        <end position="1193"/>
    </location>
</feature>
<keyword evidence="2" id="KW-0732">Signal</keyword>
<feature type="compositionally biased region" description="Acidic residues" evidence="1">
    <location>
        <begin position="505"/>
        <end position="514"/>
    </location>
</feature>
<evidence type="ECO:0000259" key="3">
    <source>
        <dbReference type="SMART" id="SM00912"/>
    </source>
</evidence>
<feature type="signal peptide" evidence="2">
    <location>
        <begin position="1"/>
        <end position="28"/>
    </location>
</feature>
<dbReference type="Pfam" id="PF05860">
    <property type="entry name" value="TPS"/>
    <property type="match status" value="1"/>
</dbReference>
<evidence type="ECO:0000256" key="1">
    <source>
        <dbReference type="SAM" id="MobiDB-lite"/>
    </source>
</evidence>
<comment type="caution">
    <text evidence="4">The sequence shown here is derived from an EMBL/GenBank/DDBJ whole genome shotgun (WGS) entry which is preliminary data.</text>
</comment>
<dbReference type="OrthoDB" id="433405at2"/>
<dbReference type="SMART" id="SM00912">
    <property type="entry name" value="Haemagg_act"/>
    <property type="match status" value="1"/>
</dbReference>
<name>A0A3N6RBP5_9CYAN</name>
<feature type="compositionally biased region" description="Polar residues" evidence="1">
    <location>
        <begin position="538"/>
        <end position="548"/>
    </location>
</feature>
<feature type="compositionally biased region" description="Polar residues" evidence="1">
    <location>
        <begin position="28"/>
        <end position="42"/>
    </location>
</feature>
<evidence type="ECO:0000313" key="5">
    <source>
        <dbReference type="Proteomes" id="UP000269154"/>
    </source>
</evidence>
<dbReference type="NCBIfam" id="TIGR01901">
    <property type="entry name" value="adhes_NPXG"/>
    <property type="match status" value="1"/>
</dbReference>
<feature type="region of interest" description="Disordered" evidence="1">
    <location>
        <begin position="505"/>
        <end position="627"/>
    </location>
</feature>
<feature type="compositionally biased region" description="Low complexity" evidence="1">
    <location>
        <begin position="595"/>
        <end position="627"/>
    </location>
</feature>
<proteinExistence type="predicted"/>
<accession>A0A3N6RBP5</accession>
<dbReference type="Gene3D" id="2.160.20.10">
    <property type="entry name" value="Single-stranded right-handed beta-helix, Pectin lyase-like"/>
    <property type="match status" value="5"/>
</dbReference>
<feature type="domain" description="Filamentous haemagglutinin FhaB/tRNA nuclease CdiA-like TPS" evidence="3">
    <location>
        <begin position="33"/>
        <end position="145"/>
    </location>
</feature>
<reference evidence="4 5" key="1">
    <citation type="journal article" date="2018" name="ACS Chem. Biol.">
        <title>Ketoreductase domain dysfunction expands chemodiversity: malyngamide biosynthesis in the cyanobacterium Okeania hirsuta.</title>
        <authorList>
            <person name="Moss N.A."/>
            <person name="Leao T."/>
            <person name="Rankin M."/>
            <person name="McCullough T.M."/>
            <person name="Qu P."/>
            <person name="Korobeynikov A."/>
            <person name="Smith J.L."/>
            <person name="Gerwick L."/>
            <person name="Gerwick W.H."/>
        </authorList>
    </citation>
    <scope>NUCLEOTIDE SEQUENCE [LARGE SCALE GENOMIC DNA]</scope>
    <source>
        <strain evidence="4 5">PAB10Feb10-1</strain>
    </source>
</reference>
<dbReference type="InterPro" id="IPR008638">
    <property type="entry name" value="FhaB/CdiA-like_TPS"/>
</dbReference>
<dbReference type="Proteomes" id="UP000269154">
    <property type="component" value="Unassembled WGS sequence"/>
</dbReference>
<organism evidence="4 5">
    <name type="scientific">Okeania hirsuta</name>
    <dbReference type="NCBI Taxonomy" id="1458930"/>
    <lineage>
        <taxon>Bacteria</taxon>
        <taxon>Bacillati</taxon>
        <taxon>Cyanobacteriota</taxon>
        <taxon>Cyanophyceae</taxon>
        <taxon>Oscillatoriophycideae</taxon>
        <taxon>Oscillatoriales</taxon>
        <taxon>Microcoleaceae</taxon>
        <taxon>Okeania</taxon>
    </lineage>
</organism>
<dbReference type="InterPro" id="IPR011050">
    <property type="entry name" value="Pectin_lyase_fold/virulence"/>
</dbReference>
<feature type="region of interest" description="Disordered" evidence="1">
    <location>
        <begin position="28"/>
        <end position="50"/>
    </location>
</feature>
<dbReference type="RefSeq" id="WP_124155123.1">
    <property type="nucleotide sequence ID" value="NZ_CAWOLW010000041.1"/>
</dbReference>
<protein>
    <submittedName>
        <fullName evidence="4">Filamentous hemagglutinin N-terminal domain-containing protein</fullName>
    </submittedName>
</protein>